<dbReference type="AlphaFoldDB" id="A0A1B0B0Z2"/>
<protein>
    <submittedName>
        <fullName evidence="1">Uncharacterized protein</fullName>
    </submittedName>
</protein>
<name>A0A1B0B0Z2_9MUSC</name>
<keyword evidence="2" id="KW-1185">Reference proteome</keyword>
<sequence>MQCWISLCLSYTRVFTFIIPKRVLTVAAHKDLCPIATQHFLSPMSKEENRSQYVAVYIRNE</sequence>
<reference evidence="2" key="1">
    <citation type="submission" date="2015-01" db="EMBL/GenBank/DDBJ databases">
        <authorList>
            <person name="Aksoy S."/>
            <person name="Warren W."/>
            <person name="Wilson R.K."/>
        </authorList>
    </citation>
    <scope>NUCLEOTIDE SEQUENCE [LARGE SCALE GENOMIC DNA]</scope>
    <source>
        <strain evidence="2">IAEA</strain>
    </source>
</reference>
<reference evidence="1" key="2">
    <citation type="submission" date="2020-05" db="UniProtKB">
        <authorList>
            <consortium name="EnsemblMetazoa"/>
        </authorList>
    </citation>
    <scope>IDENTIFICATION</scope>
    <source>
        <strain evidence="1">IAEA</strain>
    </source>
</reference>
<dbReference type="EnsemblMetazoa" id="GPPI015214-RA">
    <property type="protein sequence ID" value="GPPI015214-PA"/>
    <property type="gene ID" value="GPPI015214"/>
</dbReference>
<organism evidence="1 2">
    <name type="scientific">Glossina palpalis gambiensis</name>
    <dbReference type="NCBI Taxonomy" id="67801"/>
    <lineage>
        <taxon>Eukaryota</taxon>
        <taxon>Metazoa</taxon>
        <taxon>Ecdysozoa</taxon>
        <taxon>Arthropoda</taxon>
        <taxon>Hexapoda</taxon>
        <taxon>Insecta</taxon>
        <taxon>Pterygota</taxon>
        <taxon>Neoptera</taxon>
        <taxon>Endopterygota</taxon>
        <taxon>Diptera</taxon>
        <taxon>Brachycera</taxon>
        <taxon>Muscomorpha</taxon>
        <taxon>Hippoboscoidea</taxon>
        <taxon>Glossinidae</taxon>
        <taxon>Glossina</taxon>
    </lineage>
</organism>
<dbReference type="Proteomes" id="UP000092460">
    <property type="component" value="Unassembled WGS sequence"/>
</dbReference>
<proteinExistence type="predicted"/>
<dbReference type="EMBL" id="JXJN01006907">
    <property type="status" value="NOT_ANNOTATED_CDS"/>
    <property type="molecule type" value="Genomic_DNA"/>
</dbReference>
<evidence type="ECO:0000313" key="2">
    <source>
        <dbReference type="Proteomes" id="UP000092460"/>
    </source>
</evidence>
<evidence type="ECO:0000313" key="1">
    <source>
        <dbReference type="EnsemblMetazoa" id="GPPI015214-PA"/>
    </source>
</evidence>
<accession>A0A1B0B0Z2</accession>
<dbReference type="VEuPathDB" id="VectorBase:GPPI015214"/>